<keyword evidence="2" id="KW-0012">Acyltransferase</keyword>
<sequence length="170" mass="19055">MLRFRYLGANEIEELAELWHTVHHQHTSTASHLEDLITSVDTDESWRRRRSQYLEWLAEPDTLAVLAERDGAGVGYAMVTIHQAQRGSWERGERVAVVQTLCVHPQARGTDVGSGLLEEIRRQVGAMGVRDLELAAVATNSDAIRFYEEEGFRPFVTTMVSRIGGVGAHD</sequence>
<keyword evidence="1" id="KW-0808">Transferase</keyword>
<dbReference type="SUPFAM" id="SSF55729">
    <property type="entry name" value="Acyl-CoA N-acyltransferases (Nat)"/>
    <property type="match status" value="1"/>
</dbReference>
<evidence type="ECO:0000256" key="1">
    <source>
        <dbReference type="ARBA" id="ARBA00022679"/>
    </source>
</evidence>
<name>A0ABP7GIC4_9ACTN</name>
<gene>
    <name evidence="4" type="ORF">GCM10022402_48060</name>
</gene>
<proteinExistence type="predicted"/>
<dbReference type="InterPro" id="IPR016181">
    <property type="entry name" value="Acyl_CoA_acyltransferase"/>
</dbReference>
<dbReference type="PANTHER" id="PTHR43420">
    <property type="entry name" value="ACETYLTRANSFERASE"/>
    <property type="match status" value="1"/>
</dbReference>
<evidence type="ECO:0000313" key="5">
    <source>
        <dbReference type="Proteomes" id="UP001500908"/>
    </source>
</evidence>
<protein>
    <recommendedName>
        <fullName evidence="3">N-acetyltransferase domain-containing protein</fullName>
    </recommendedName>
</protein>
<organism evidence="4 5">
    <name type="scientific">Salinactinospora qingdaonensis</name>
    <dbReference type="NCBI Taxonomy" id="702744"/>
    <lineage>
        <taxon>Bacteria</taxon>
        <taxon>Bacillati</taxon>
        <taxon>Actinomycetota</taxon>
        <taxon>Actinomycetes</taxon>
        <taxon>Streptosporangiales</taxon>
        <taxon>Nocardiopsidaceae</taxon>
        <taxon>Salinactinospora</taxon>
    </lineage>
</organism>
<dbReference type="CDD" id="cd04301">
    <property type="entry name" value="NAT_SF"/>
    <property type="match status" value="1"/>
</dbReference>
<dbReference type="EMBL" id="BAABDD010000045">
    <property type="protein sequence ID" value="GAA3765114.1"/>
    <property type="molecule type" value="Genomic_DNA"/>
</dbReference>
<comment type="caution">
    <text evidence="4">The sequence shown here is derived from an EMBL/GenBank/DDBJ whole genome shotgun (WGS) entry which is preliminary data.</text>
</comment>
<keyword evidence="5" id="KW-1185">Reference proteome</keyword>
<evidence type="ECO:0000256" key="2">
    <source>
        <dbReference type="ARBA" id="ARBA00023315"/>
    </source>
</evidence>
<dbReference type="Proteomes" id="UP001500908">
    <property type="component" value="Unassembled WGS sequence"/>
</dbReference>
<dbReference type="PROSITE" id="PS51186">
    <property type="entry name" value="GNAT"/>
    <property type="match status" value="1"/>
</dbReference>
<feature type="domain" description="N-acetyltransferase" evidence="3">
    <location>
        <begin position="25"/>
        <end position="170"/>
    </location>
</feature>
<dbReference type="InterPro" id="IPR000182">
    <property type="entry name" value="GNAT_dom"/>
</dbReference>
<dbReference type="InterPro" id="IPR050680">
    <property type="entry name" value="YpeA/RimI_acetyltransf"/>
</dbReference>
<evidence type="ECO:0000259" key="3">
    <source>
        <dbReference type="PROSITE" id="PS51186"/>
    </source>
</evidence>
<dbReference type="Gene3D" id="3.40.630.30">
    <property type="match status" value="1"/>
</dbReference>
<dbReference type="Pfam" id="PF00583">
    <property type="entry name" value="Acetyltransf_1"/>
    <property type="match status" value="1"/>
</dbReference>
<evidence type="ECO:0000313" key="4">
    <source>
        <dbReference type="EMBL" id="GAA3765114.1"/>
    </source>
</evidence>
<accession>A0ABP7GIC4</accession>
<reference evidence="5" key="1">
    <citation type="journal article" date="2019" name="Int. J. Syst. Evol. Microbiol.">
        <title>The Global Catalogue of Microorganisms (GCM) 10K type strain sequencing project: providing services to taxonomists for standard genome sequencing and annotation.</title>
        <authorList>
            <consortium name="The Broad Institute Genomics Platform"/>
            <consortium name="The Broad Institute Genome Sequencing Center for Infectious Disease"/>
            <person name="Wu L."/>
            <person name="Ma J."/>
        </authorList>
    </citation>
    <scope>NUCLEOTIDE SEQUENCE [LARGE SCALE GENOMIC DNA]</scope>
    <source>
        <strain evidence="5">JCM 17137</strain>
    </source>
</reference>